<sequence length="922" mass="102120">MIVQLPRSVRYPVTIAAFLKQPNDDIPRLEAVLLYTYMTTVTEYPEFGQERQVEKKLSAQFHAPVEGRLNSWLVEVGTIIEGPGVNIMEIEEPCSHEVQFAGLCSMCGQDMTLLDHGHFSNKDRATIHMVHDSMGLTVSQDEATRLEEETKRRLLKSKKLSLVVDLDQTIIHATVDPTVGDWKNDPFCINHESVKDVQAFKLDEDIIGGRGTWYYVKMRPGLKEFLEHISQLYELHIYTMGTRAYAMSVKKIVDPDGRIFGERVLSRDESGSMTQKSLHRIFPVDTKMVVIIDDRGDVWKWSDNLVKVRPYDFFVGIGDINSSFLPKRQELLPPAPVANAPVSPTVSPADMAMPIDQKVEKGDDAGDDDGDDDDDDDDDVEGVLTTQNAIGASSSATQLAALDQLVTIGEGVSAENLLNAQSKELDKALSAQKTDRPLARKQEEQDKKDEKAANECLNGENGIESTTPSEVGRAKHSVLHDQDVELVSLERHLTEVHRSFYELYEKNRSVISARVSELKDPKKQVRKRRLSDTNLRAVPDVKVIMPLMKTEALGGVVLVFSGIIPLGVEVQNSDIAHWCRSFGAVVADDVHSRATHLVAARSRTAKVRRAASKYPHIKIVTPQWLYDSISNWRKEPEKPYLLPIHPEDRHPRPLNGADDHRLDGPMLSSEDDDSDDDEMQSIHTEEFSTAEMPDMTDVGWMDVDEELREWLGSDDEDTEAEGGNASGDGSTDAITKKASKRSRSSTPDEETGEPSLEDSIPGSRLSKRQKMVRNRPSSGLRIVEGVAPSISSYAPPSGTNTPGSSSGTLDGNSEKELEQEFDELQEVGGEEEEDDFDGFAQEFDRELAEMEADENDDDEEDIVEEEGTIVVGVQNEHSQPEPTPESPQHLIDLRSPITDSFSSLVEAGGALGEAEGGGGSPS</sequence>
<dbReference type="SMART" id="SM00577">
    <property type="entry name" value="CPDc"/>
    <property type="match status" value="1"/>
</dbReference>
<gene>
    <name evidence="13" type="ORF">B9Z19DRAFT_1046350</name>
</gene>
<comment type="caution">
    <text evidence="13">The sequence shown here is derived from an EMBL/GenBank/DDBJ whole genome shotgun (WGS) entry which is preliminary data.</text>
</comment>
<feature type="compositionally biased region" description="Acidic residues" evidence="10">
    <location>
        <begin position="669"/>
        <end position="679"/>
    </location>
</feature>
<dbReference type="Gene3D" id="3.40.50.1000">
    <property type="entry name" value="HAD superfamily/HAD-like"/>
    <property type="match status" value="1"/>
</dbReference>
<dbReference type="InterPro" id="IPR011947">
    <property type="entry name" value="FCP1_euk"/>
</dbReference>
<dbReference type="CDD" id="cd07521">
    <property type="entry name" value="HAD_FCP1-like"/>
    <property type="match status" value="1"/>
</dbReference>
<evidence type="ECO:0000313" key="14">
    <source>
        <dbReference type="Proteomes" id="UP000244722"/>
    </source>
</evidence>
<comment type="catalytic activity">
    <reaction evidence="7 9">
        <text>O-phospho-L-seryl-[protein] + H2O = L-seryl-[protein] + phosphate</text>
        <dbReference type="Rhea" id="RHEA:20629"/>
        <dbReference type="Rhea" id="RHEA-COMP:9863"/>
        <dbReference type="Rhea" id="RHEA-COMP:11604"/>
        <dbReference type="ChEBI" id="CHEBI:15377"/>
        <dbReference type="ChEBI" id="CHEBI:29999"/>
        <dbReference type="ChEBI" id="CHEBI:43474"/>
        <dbReference type="ChEBI" id="CHEBI:83421"/>
        <dbReference type="EC" id="3.1.3.16"/>
    </reaction>
</comment>
<dbReference type="Proteomes" id="UP000244722">
    <property type="component" value="Unassembled WGS sequence"/>
</dbReference>
<feature type="region of interest" description="Disordered" evidence="10">
    <location>
        <begin position="714"/>
        <end position="840"/>
    </location>
</feature>
<evidence type="ECO:0000256" key="9">
    <source>
        <dbReference type="RuleBase" id="RU366066"/>
    </source>
</evidence>
<dbReference type="PANTHER" id="PTHR23081:SF36">
    <property type="entry name" value="RNA POLYMERASE II SUBUNIT A C-TERMINAL DOMAIN PHOSPHATASE"/>
    <property type="match status" value="1"/>
</dbReference>
<name>A0A2T6ZVZ1_TUBBO</name>
<accession>A0A2T6ZVZ1</accession>
<feature type="region of interest" description="Disordered" evidence="10">
    <location>
        <begin position="643"/>
        <end position="696"/>
    </location>
</feature>
<dbReference type="PROSITE" id="PS50172">
    <property type="entry name" value="BRCT"/>
    <property type="match status" value="1"/>
</dbReference>
<dbReference type="PROSITE" id="PS50969">
    <property type="entry name" value="FCP1"/>
    <property type="match status" value="1"/>
</dbReference>
<keyword evidence="5 9" id="KW-0539">Nucleus</keyword>
<evidence type="ECO:0000256" key="6">
    <source>
        <dbReference type="ARBA" id="ARBA00040602"/>
    </source>
</evidence>
<evidence type="ECO:0000313" key="13">
    <source>
        <dbReference type="EMBL" id="PUU79649.1"/>
    </source>
</evidence>
<dbReference type="Gene3D" id="3.40.50.10190">
    <property type="entry name" value="BRCT domain"/>
    <property type="match status" value="1"/>
</dbReference>
<feature type="compositionally biased region" description="Basic and acidic residues" evidence="10">
    <location>
        <begin position="645"/>
        <end position="663"/>
    </location>
</feature>
<feature type="compositionally biased region" description="Acidic residues" evidence="10">
    <location>
        <begin position="747"/>
        <end position="756"/>
    </location>
</feature>
<dbReference type="GO" id="GO:0008420">
    <property type="term" value="F:RNA polymerase II CTD heptapeptide repeat phosphatase activity"/>
    <property type="evidence" value="ECO:0007669"/>
    <property type="project" value="UniProtKB-UniRule"/>
</dbReference>
<dbReference type="Pfam" id="PF00533">
    <property type="entry name" value="BRCT"/>
    <property type="match status" value="1"/>
</dbReference>
<protein>
    <recommendedName>
        <fullName evidence="6 9">RNA polymerase II subunit A C-terminal domain phosphatase</fullName>
        <ecNumber evidence="2 9">3.1.3.16</ecNumber>
    </recommendedName>
</protein>
<dbReference type="InterPro" id="IPR001357">
    <property type="entry name" value="BRCT_dom"/>
</dbReference>
<reference evidence="13 14" key="1">
    <citation type="submission" date="2017-04" db="EMBL/GenBank/DDBJ databases">
        <title>Draft genome sequence of Tuber borchii Vittad., a whitish edible truffle.</title>
        <authorList>
            <consortium name="DOE Joint Genome Institute"/>
            <person name="Murat C."/>
            <person name="Kuo A."/>
            <person name="Barry K.W."/>
            <person name="Clum A."/>
            <person name="Dockter R.B."/>
            <person name="Fauchery L."/>
            <person name="Iotti M."/>
            <person name="Kohler A."/>
            <person name="Labutti K."/>
            <person name="Lindquist E.A."/>
            <person name="Lipzen A."/>
            <person name="Ohm R.A."/>
            <person name="Wang M."/>
            <person name="Grigoriev I.V."/>
            <person name="Zambonelli A."/>
            <person name="Martin F.M."/>
        </authorList>
    </citation>
    <scope>NUCLEOTIDE SEQUENCE [LARGE SCALE GENOMIC DNA]</scope>
    <source>
        <strain evidence="13 14">Tbo3840</strain>
    </source>
</reference>
<evidence type="ECO:0000259" key="12">
    <source>
        <dbReference type="PROSITE" id="PS50969"/>
    </source>
</evidence>
<evidence type="ECO:0000256" key="5">
    <source>
        <dbReference type="ARBA" id="ARBA00023242"/>
    </source>
</evidence>
<dbReference type="AlphaFoldDB" id="A0A2T6ZVZ1"/>
<dbReference type="InterPro" id="IPR036420">
    <property type="entry name" value="BRCT_dom_sf"/>
</dbReference>
<feature type="region of interest" description="Disordered" evidence="10">
    <location>
        <begin position="428"/>
        <end position="473"/>
    </location>
</feature>
<dbReference type="NCBIfam" id="TIGR02250">
    <property type="entry name" value="FCP1_euk"/>
    <property type="match status" value="1"/>
</dbReference>
<dbReference type="InterPro" id="IPR039189">
    <property type="entry name" value="Fcp1"/>
</dbReference>
<dbReference type="InterPro" id="IPR023214">
    <property type="entry name" value="HAD_sf"/>
</dbReference>
<keyword evidence="14" id="KW-1185">Reference proteome</keyword>
<dbReference type="SUPFAM" id="SSF52113">
    <property type="entry name" value="BRCT domain"/>
    <property type="match status" value="1"/>
</dbReference>
<dbReference type="STRING" id="42251.A0A2T6ZVZ1"/>
<comment type="function">
    <text evidence="9">This promotes the activity of RNA polymerase II.</text>
</comment>
<feature type="compositionally biased region" description="Low complexity" evidence="10">
    <location>
        <begin position="795"/>
        <end position="808"/>
    </location>
</feature>
<dbReference type="InterPro" id="IPR004274">
    <property type="entry name" value="FCP1_dom"/>
</dbReference>
<comment type="catalytic activity">
    <reaction evidence="8 9">
        <text>O-phospho-L-threonyl-[protein] + H2O = L-threonyl-[protein] + phosphate</text>
        <dbReference type="Rhea" id="RHEA:47004"/>
        <dbReference type="Rhea" id="RHEA-COMP:11060"/>
        <dbReference type="Rhea" id="RHEA-COMP:11605"/>
        <dbReference type="ChEBI" id="CHEBI:15377"/>
        <dbReference type="ChEBI" id="CHEBI:30013"/>
        <dbReference type="ChEBI" id="CHEBI:43474"/>
        <dbReference type="ChEBI" id="CHEBI:61977"/>
        <dbReference type="EC" id="3.1.3.16"/>
    </reaction>
</comment>
<dbReference type="GO" id="GO:0005634">
    <property type="term" value="C:nucleus"/>
    <property type="evidence" value="ECO:0007669"/>
    <property type="project" value="UniProtKB-SubCell"/>
</dbReference>
<proteinExistence type="predicted"/>
<feature type="compositionally biased region" description="Acidic residues" evidence="10">
    <location>
        <begin position="819"/>
        <end position="837"/>
    </location>
</feature>
<evidence type="ECO:0000256" key="3">
    <source>
        <dbReference type="ARBA" id="ARBA00022801"/>
    </source>
</evidence>
<dbReference type="PANTHER" id="PTHR23081">
    <property type="entry name" value="RNA POLYMERASE II CTD PHOSPHATASE"/>
    <property type="match status" value="1"/>
</dbReference>
<evidence type="ECO:0000256" key="10">
    <source>
        <dbReference type="SAM" id="MobiDB-lite"/>
    </source>
</evidence>
<dbReference type="InterPro" id="IPR036412">
    <property type="entry name" value="HAD-like_sf"/>
</dbReference>
<feature type="region of interest" description="Disordered" evidence="10">
    <location>
        <begin position="359"/>
        <end position="381"/>
    </location>
</feature>
<evidence type="ECO:0000256" key="4">
    <source>
        <dbReference type="ARBA" id="ARBA00022912"/>
    </source>
</evidence>
<dbReference type="Pfam" id="PF03031">
    <property type="entry name" value="NIF"/>
    <property type="match status" value="1"/>
</dbReference>
<feature type="domain" description="BRCT" evidence="11">
    <location>
        <begin position="548"/>
        <end position="642"/>
    </location>
</feature>
<evidence type="ECO:0000259" key="11">
    <source>
        <dbReference type="PROSITE" id="PS50172"/>
    </source>
</evidence>
<dbReference type="SUPFAM" id="SSF56784">
    <property type="entry name" value="HAD-like"/>
    <property type="match status" value="1"/>
</dbReference>
<dbReference type="EC" id="3.1.3.16" evidence="2 9"/>
<comment type="subcellular location">
    <subcellularLocation>
        <location evidence="1 9">Nucleus</location>
    </subcellularLocation>
</comment>
<organism evidence="13 14">
    <name type="scientific">Tuber borchii</name>
    <name type="common">White truffle</name>
    <dbReference type="NCBI Taxonomy" id="42251"/>
    <lineage>
        <taxon>Eukaryota</taxon>
        <taxon>Fungi</taxon>
        <taxon>Dikarya</taxon>
        <taxon>Ascomycota</taxon>
        <taxon>Pezizomycotina</taxon>
        <taxon>Pezizomycetes</taxon>
        <taxon>Pezizales</taxon>
        <taxon>Tuberaceae</taxon>
        <taxon>Tuber</taxon>
    </lineage>
</organism>
<dbReference type="OrthoDB" id="10249888at2759"/>
<feature type="domain" description="FCP1 homology" evidence="12">
    <location>
        <begin position="155"/>
        <end position="331"/>
    </location>
</feature>
<dbReference type="SMART" id="SM00292">
    <property type="entry name" value="BRCT"/>
    <property type="match status" value="1"/>
</dbReference>
<dbReference type="CDD" id="cd17729">
    <property type="entry name" value="BRCT_CTDP1"/>
    <property type="match status" value="1"/>
</dbReference>
<dbReference type="FunFam" id="3.40.50.10190:FF:000049">
    <property type="entry name" value="RNA Polymerase II CTD phosphatase Fcp1"/>
    <property type="match status" value="1"/>
</dbReference>
<feature type="compositionally biased region" description="Acidic residues" evidence="10">
    <location>
        <begin position="365"/>
        <end position="381"/>
    </location>
</feature>
<keyword evidence="4" id="KW-0904">Protein phosphatase</keyword>
<feature type="compositionally biased region" description="Basic and acidic residues" evidence="10">
    <location>
        <begin position="428"/>
        <end position="453"/>
    </location>
</feature>
<evidence type="ECO:0000256" key="1">
    <source>
        <dbReference type="ARBA" id="ARBA00004123"/>
    </source>
</evidence>
<evidence type="ECO:0000256" key="7">
    <source>
        <dbReference type="ARBA" id="ARBA00047761"/>
    </source>
</evidence>
<evidence type="ECO:0000256" key="8">
    <source>
        <dbReference type="ARBA" id="ARBA00048336"/>
    </source>
</evidence>
<evidence type="ECO:0000256" key="2">
    <source>
        <dbReference type="ARBA" id="ARBA00013081"/>
    </source>
</evidence>
<keyword evidence="3 9" id="KW-0378">Hydrolase</keyword>
<dbReference type="EMBL" id="NESQ01000085">
    <property type="protein sequence ID" value="PUU79649.1"/>
    <property type="molecule type" value="Genomic_DNA"/>
</dbReference>